<dbReference type="Proteomes" id="UP001575652">
    <property type="component" value="Unassembled WGS sequence"/>
</dbReference>
<accession>A0ABV4UJX1</accession>
<evidence type="ECO:0000256" key="1">
    <source>
        <dbReference type="SAM" id="MobiDB-lite"/>
    </source>
</evidence>
<sequence>MMNQDYTNTSFRSSHVHITAHNYLGNDISVPAGSRAGENCLLGTKVGIPIDGPVRTGVGLLGSPAFEIPRTVERDRQFDGLDPADASGLPSGRSRCGDPGSQTRGWASAARNR</sequence>
<name>A0ABV4UJX1_9MICC</name>
<evidence type="ECO:0000313" key="3">
    <source>
        <dbReference type="Proteomes" id="UP001575652"/>
    </source>
</evidence>
<comment type="caution">
    <text evidence="2">The sequence shown here is derived from an EMBL/GenBank/DDBJ whole genome shotgun (WGS) entry which is preliminary data.</text>
</comment>
<dbReference type="RefSeq" id="WP_373970808.1">
    <property type="nucleotide sequence ID" value="NZ_JBHDLJ010000002.1"/>
</dbReference>
<gene>
    <name evidence="2" type="ORF">ACETWP_03495</name>
</gene>
<evidence type="ECO:0000313" key="2">
    <source>
        <dbReference type="EMBL" id="MFB0833642.1"/>
    </source>
</evidence>
<proteinExistence type="predicted"/>
<reference evidence="2 3" key="1">
    <citation type="submission" date="2024-09" db="EMBL/GenBank/DDBJ databases">
        <authorList>
            <person name="Salinas-Garcia M.A."/>
            <person name="Prieme A."/>
        </authorList>
    </citation>
    <scope>NUCLEOTIDE SEQUENCE [LARGE SCALE GENOMIC DNA]</scope>
    <source>
        <strain evidence="2 3">DSM 21081</strain>
    </source>
</reference>
<protein>
    <submittedName>
        <fullName evidence="2">Uncharacterized protein</fullName>
    </submittedName>
</protein>
<feature type="region of interest" description="Disordered" evidence="1">
    <location>
        <begin position="71"/>
        <end position="113"/>
    </location>
</feature>
<keyword evidence="3" id="KW-1185">Reference proteome</keyword>
<organism evidence="2 3">
    <name type="scientific">Arthrobacter halodurans</name>
    <dbReference type="NCBI Taxonomy" id="516699"/>
    <lineage>
        <taxon>Bacteria</taxon>
        <taxon>Bacillati</taxon>
        <taxon>Actinomycetota</taxon>
        <taxon>Actinomycetes</taxon>
        <taxon>Micrococcales</taxon>
        <taxon>Micrococcaceae</taxon>
        <taxon>Arthrobacter</taxon>
    </lineage>
</organism>
<dbReference type="EMBL" id="JBHDLJ010000002">
    <property type="protein sequence ID" value="MFB0833642.1"/>
    <property type="molecule type" value="Genomic_DNA"/>
</dbReference>